<dbReference type="InterPro" id="IPR024069">
    <property type="entry name" value="AF2212-like_dom_sf"/>
</dbReference>
<evidence type="ECO:0000256" key="2">
    <source>
        <dbReference type="ARBA" id="ARBA00022649"/>
    </source>
</evidence>
<accession>A0A7G9Z756</accession>
<dbReference type="EMBL" id="MT631644">
    <property type="protein sequence ID" value="QNO56090.1"/>
    <property type="molecule type" value="Genomic_DNA"/>
</dbReference>
<comment type="function">
    <text evidence="3">Antitoxin component of a type II toxin-antitoxin (TA) system.</text>
</comment>
<evidence type="ECO:0000313" key="4">
    <source>
        <dbReference type="EMBL" id="QNO56090.1"/>
    </source>
</evidence>
<dbReference type="InterPro" id="IPR008203">
    <property type="entry name" value="AF2212-like"/>
</dbReference>
<dbReference type="AlphaFoldDB" id="A0A7G9Z756"/>
<evidence type="ECO:0000256" key="3">
    <source>
        <dbReference type="RuleBase" id="RU368051"/>
    </source>
</evidence>
<proteinExistence type="inferred from homology"/>
<organism evidence="4">
    <name type="scientific">Candidatus Methanophaga sp. ANME-1 ERB7</name>
    <dbReference type="NCBI Taxonomy" id="2759913"/>
    <lineage>
        <taxon>Archaea</taxon>
        <taxon>Methanobacteriati</taxon>
        <taxon>Methanobacteriota</taxon>
        <taxon>Stenosarchaea group</taxon>
        <taxon>Methanomicrobia</taxon>
        <taxon>Candidatus Methanophagales</taxon>
        <taxon>Candidatus Methanophagaceae</taxon>
        <taxon>Candidatus Methanophaga</taxon>
    </lineage>
</organism>
<protein>
    <recommendedName>
        <fullName evidence="3">Antitoxin</fullName>
    </recommendedName>
</protein>
<gene>
    <name evidence="4" type="ORF">GIJIEOGM_00031</name>
</gene>
<dbReference type="SUPFAM" id="SSF141694">
    <property type="entry name" value="AF2212/PG0164-like"/>
    <property type="match status" value="1"/>
</dbReference>
<dbReference type="Pfam" id="PF01954">
    <property type="entry name" value="AF2212-like"/>
    <property type="match status" value="1"/>
</dbReference>
<dbReference type="Gene3D" id="4.10.1150.10">
    <property type="entry name" value="AF2212/PG0164-like"/>
    <property type="match status" value="1"/>
</dbReference>
<comment type="similarity">
    <text evidence="1 3">Belongs to the UPF0165 family.</text>
</comment>
<reference evidence="4" key="1">
    <citation type="submission" date="2020-06" db="EMBL/GenBank/DDBJ databases">
        <title>Unique genomic features of the anaerobic methanotrophic archaea.</title>
        <authorList>
            <person name="Chadwick G.L."/>
            <person name="Skennerton C.T."/>
            <person name="Laso-Perez R."/>
            <person name="Leu A.O."/>
            <person name="Speth D.R."/>
            <person name="Yu H."/>
            <person name="Morgan-Lang C."/>
            <person name="Hatzenpichler R."/>
            <person name="Goudeau D."/>
            <person name="Malmstrom R."/>
            <person name="Brazelton W.J."/>
            <person name="Woyke T."/>
            <person name="Hallam S.J."/>
            <person name="Tyson G.W."/>
            <person name="Wegener G."/>
            <person name="Boetius A."/>
            <person name="Orphan V."/>
        </authorList>
    </citation>
    <scope>NUCLEOTIDE SEQUENCE</scope>
</reference>
<evidence type="ECO:0000256" key="1">
    <source>
        <dbReference type="ARBA" id="ARBA00006615"/>
    </source>
</evidence>
<keyword evidence="2 3" id="KW-1277">Toxin-antitoxin system</keyword>
<name>A0A7G9Z756_9EURY</name>
<sequence length="63" mass="7432">MTAIKAVVKDGVIKPLETIYLPEGEEIVIYISEEKAEEYSDRTDEEWQRFSFHSFMKTEDDED</sequence>